<dbReference type="InterPro" id="IPR043021">
    <property type="entry name" value="GCM_small"/>
</dbReference>
<keyword evidence="3" id="KW-0238">DNA-binding</keyword>
<evidence type="ECO:0000256" key="3">
    <source>
        <dbReference type="ARBA" id="ARBA00023125"/>
    </source>
</evidence>
<dbReference type="InterPro" id="IPR039791">
    <property type="entry name" value="GCM"/>
</dbReference>
<evidence type="ECO:0000256" key="4">
    <source>
        <dbReference type="ARBA" id="ARBA00023163"/>
    </source>
</evidence>
<keyword evidence="1" id="KW-0217">Developmental protein</keyword>
<proteinExistence type="predicted"/>
<dbReference type="EMBL" id="UZAE01000155">
    <property type="protein sequence ID" value="VDN96400.1"/>
    <property type="molecule type" value="Genomic_DNA"/>
</dbReference>
<dbReference type="GO" id="GO:0001228">
    <property type="term" value="F:DNA-binding transcription activator activity, RNA polymerase II-specific"/>
    <property type="evidence" value="ECO:0007669"/>
    <property type="project" value="InterPro"/>
</dbReference>
<keyword evidence="8" id="KW-1185">Reference proteome</keyword>
<evidence type="ECO:0000313" key="7">
    <source>
        <dbReference type="EMBL" id="VDN96400.1"/>
    </source>
</evidence>
<dbReference type="AlphaFoldDB" id="A0A0R3T113"/>
<dbReference type="PANTHER" id="PTHR12414">
    <property type="entry name" value="GLIAL CELLS MISSING RELATED/GLIDE"/>
    <property type="match status" value="1"/>
</dbReference>
<evidence type="ECO:0000256" key="5">
    <source>
        <dbReference type="ARBA" id="ARBA00023242"/>
    </source>
</evidence>
<dbReference type="InterPro" id="IPR043020">
    <property type="entry name" value="GCM_large"/>
</dbReference>
<dbReference type="InterPro" id="IPR003902">
    <property type="entry name" value="Tscrpt_reg_GCM"/>
</dbReference>
<evidence type="ECO:0000256" key="1">
    <source>
        <dbReference type="ARBA" id="ARBA00022473"/>
    </source>
</evidence>
<keyword evidence="2" id="KW-0805">Transcription regulation</keyword>
<accession>A0A0R3T113</accession>
<evidence type="ECO:0000259" key="6">
    <source>
        <dbReference type="PROSITE" id="PS50807"/>
    </source>
</evidence>
<evidence type="ECO:0000256" key="2">
    <source>
        <dbReference type="ARBA" id="ARBA00023015"/>
    </source>
</evidence>
<reference evidence="7 8" key="2">
    <citation type="submission" date="2018-11" db="EMBL/GenBank/DDBJ databases">
        <authorList>
            <consortium name="Pathogen Informatics"/>
        </authorList>
    </citation>
    <scope>NUCLEOTIDE SEQUENCE [LARGE SCALE GENOMIC DNA]</scope>
</reference>
<keyword evidence="5" id="KW-0539">Nucleus</keyword>
<dbReference type="WBParaSite" id="HNAJ_0000054001-mRNA-1">
    <property type="protein sequence ID" value="HNAJ_0000054001-mRNA-1"/>
    <property type="gene ID" value="HNAJ_0000054001"/>
</dbReference>
<sequence>MRNSNNHNIDILKKSCVGVHLCTSCRAYVYPAISEVARKSQTNCPLKYCEGKLLYMPCKGNRGHPVTHSWRRVGKSLFFEAKGTHDHPKPVVKVSRVRKRRKDSCSQMNIEMPSQESLTLSSSSTCLPNAMPFPHSIRKLL</sequence>
<organism evidence="9">
    <name type="scientific">Rodentolepis nana</name>
    <name type="common">Dwarf tapeworm</name>
    <name type="synonym">Hymenolepis nana</name>
    <dbReference type="NCBI Taxonomy" id="102285"/>
    <lineage>
        <taxon>Eukaryota</taxon>
        <taxon>Metazoa</taxon>
        <taxon>Spiralia</taxon>
        <taxon>Lophotrochozoa</taxon>
        <taxon>Platyhelminthes</taxon>
        <taxon>Cestoda</taxon>
        <taxon>Eucestoda</taxon>
        <taxon>Cyclophyllidea</taxon>
        <taxon>Hymenolepididae</taxon>
        <taxon>Rodentolepis</taxon>
    </lineage>
</organism>
<dbReference type="Gene3D" id="3.30.70.3530">
    <property type="entry name" value="GCM motif"/>
    <property type="match status" value="1"/>
</dbReference>
<dbReference type="InterPro" id="IPR036115">
    <property type="entry name" value="GCM_dom_sf"/>
</dbReference>
<dbReference type="SUPFAM" id="SSF90073">
    <property type="entry name" value="GCM domain"/>
    <property type="match status" value="1"/>
</dbReference>
<evidence type="ECO:0000313" key="9">
    <source>
        <dbReference type="WBParaSite" id="HNAJ_0000054001-mRNA-1"/>
    </source>
</evidence>
<dbReference type="PANTHER" id="PTHR12414:SF8">
    <property type="entry name" value="TRANSCRIPTION FACTOR GLIAL CELLS MISSING-RELATED"/>
    <property type="match status" value="1"/>
</dbReference>
<dbReference type="Gene3D" id="2.20.25.670">
    <property type="entry name" value="GCM domain, large subdomain"/>
    <property type="match status" value="1"/>
</dbReference>
<reference evidence="9" key="1">
    <citation type="submission" date="2017-02" db="UniProtKB">
        <authorList>
            <consortium name="WormBaseParasite"/>
        </authorList>
    </citation>
    <scope>IDENTIFICATION</scope>
</reference>
<keyword evidence="4" id="KW-0804">Transcription</keyword>
<dbReference type="PROSITE" id="PS50807">
    <property type="entry name" value="GCM"/>
    <property type="match status" value="1"/>
</dbReference>
<dbReference type="GO" id="GO:0042063">
    <property type="term" value="P:gliogenesis"/>
    <property type="evidence" value="ECO:0007669"/>
    <property type="project" value="TreeGrafter"/>
</dbReference>
<evidence type="ECO:0000313" key="8">
    <source>
        <dbReference type="Proteomes" id="UP000278807"/>
    </source>
</evidence>
<dbReference type="Pfam" id="PF03615">
    <property type="entry name" value="GCM"/>
    <property type="match status" value="1"/>
</dbReference>
<dbReference type="Proteomes" id="UP000278807">
    <property type="component" value="Unassembled WGS sequence"/>
</dbReference>
<dbReference type="GO" id="GO:0000978">
    <property type="term" value="F:RNA polymerase II cis-regulatory region sequence-specific DNA binding"/>
    <property type="evidence" value="ECO:0007669"/>
    <property type="project" value="TreeGrafter"/>
</dbReference>
<feature type="domain" description="GCM" evidence="6">
    <location>
        <begin position="1"/>
        <end position="102"/>
    </location>
</feature>
<dbReference type="OrthoDB" id="6241117at2759"/>
<name>A0A0R3T113_RODNA</name>
<protein>
    <submittedName>
        <fullName evidence="9">GCM domain-containing protein</fullName>
    </submittedName>
</protein>
<dbReference type="GO" id="GO:0005634">
    <property type="term" value="C:nucleus"/>
    <property type="evidence" value="ECO:0007669"/>
    <property type="project" value="TreeGrafter"/>
</dbReference>
<gene>
    <name evidence="7" type="ORF">HNAJ_LOCUS541</name>
</gene>